<organism evidence="3 4">
    <name type="scientific">Trichogramma brassicae</name>
    <dbReference type="NCBI Taxonomy" id="86971"/>
    <lineage>
        <taxon>Eukaryota</taxon>
        <taxon>Metazoa</taxon>
        <taxon>Ecdysozoa</taxon>
        <taxon>Arthropoda</taxon>
        <taxon>Hexapoda</taxon>
        <taxon>Insecta</taxon>
        <taxon>Pterygota</taxon>
        <taxon>Neoptera</taxon>
        <taxon>Endopterygota</taxon>
        <taxon>Hymenoptera</taxon>
        <taxon>Apocrita</taxon>
        <taxon>Proctotrupomorpha</taxon>
        <taxon>Chalcidoidea</taxon>
        <taxon>Trichogrammatidae</taxon>
        <taxon>Trichogramma</taxon>
    </lineage>
</organism>
<evidence type="ECO:0000256" key="2">
    <source>
        <dbReference type="SAM" id="MobiDB-lite"/>
    </source>
</evidence>
<sequence length="120" mass="13793">QTDEHRDRAAERPWPRPRSSSRPRSSASRRSSRSRSPSSSSPSDVANKTNIIDLQKTIKKQSLTLTELQSHYDEVQRQLKVTLDQLGISQPVCSRSPSEIEEVRGKLRIREYRHPLIFAD</sequence>
<keyword evidence="1" id="KW-0175">Coiled coil</keyword>
<gene>
    <name evidence="3" type="ORF">TBRA_LOCUS1933</name>
</gene>
<evidence type="ECO:0000313" key="4">
    <source>
        <dbReference type="Proteomes" id="UP000479190"/>
    </source>
</evidence>
<feature type="compositionally biased region" description="Basic and acidic residues" evidence="2">
    <location>
        <begin position="1"/>
        <end position="14"/>
    </location>
</feature>
<dbReference type="EMBL" id="CADCXV010000369">
    <property type="protein sequence ID" value="CAB0029909.1"/>
    <property type="molecule type" value="Genomic_DNA"/>
</dbReference>
<proteinExistence type="predicted"/>
<dbReference type="Proteomes" id="UP000479190">
    <property type="component" value="Unassembled WGS sequence"/>
</dbReference>
<evidence type="ECO:0000256" key="1">
    <source>
        <dbReference type="SAM" id="Coils"/>
    </source>
</evidence>
<feature type="compositionally biased region" description="Low complexity" evidence="2">
    <location>
        <begin position="17"/>
        <end position="43"/>
    </location>
</feature>
<dbReference type="AlphaFoldDB" id="A0A6H5HYN8"/>
<dbReference type="OrthoDB" id="312459at2759"/>
<evidence type="ECO:0000313" key="3">
    <source>
        <dbReference type="EMBL" id="CAB0029909.1"/>
    </source>
</evidence>
<feature type="region of interest" description="Disordered" evidence="2">
    <location>
        <begin position="1"/>
        <end position="50"/>
    </location>
</feature>
<name>A0A6H5HYN8_9HYME</name>
<accession>A0A6H5HYN8</accession>
<feature type="coiled-coil region" evidence="1">
    <location>
        <begin position="58"/>
        <end position="85"/>
    </location>
</feature>
<reference evidence="3 4" key="1">
    <citation type="submission" date="2020-02" db="EMBL/GenBank/DDBJ databases">
        <authorList>
            <person name="Ferguson B K."/>
        </authorList>
    </citation>
    <scope>NUCLEOTIDE SEQUENCE [LARGE SCALE GENOMIC DNA]</scope>
</reference>
<keyword evidence="4" id="KW-1185">Reference proteome</keyword>
<feature type="non-terminal residue" evidence="3">
    <location>
        <position position="1"/>
    </location>
</feature>
<protein>
    <submittedName>
        <fullName evidence="3">Uncharacterized protein</fullName>
    </submittedName>
</protein>